<dbReference type="GO" id="GO:0016757">
    <property type="term" value="F:glycosyltransferase activity"/>
    <property type="evidence" value="ECO:0007669"/>
    <property type="project" value="UniProtKB-KW"/>
</dbReference>
<dbReference type="GO" id="GO:0006427">
    <property type="term" value="P:histidyl-tRNA aminoacylation"/>
    <property type="evidence" value="ECO:0007669"/>
    <property type="project" value="TreeGrafter"/>
</dbReference>
<feature type="domain" description="Class II Histidinyl-tRNA synthetase (HisRS)-like catalytic core" evidence="1">
    <location>
        <begin position="14"/>
        <end position="313"/>
    </location>
</feature>
<dbReference type="Gene3D" id="3.30.930.10">
    <property type="entry name" value="Bira Bifunctional Protein, Domain 2"/>
    <property type="match status" value="1"/>
</dbReference>
<proteinExistence type="predicted"/>
<gene>
    <name evidence="2" type="ORF">E3E12_04805</name>
</gene>
<dbReference type="InterPro" id="IPR041715">
    <property type="entry name" value="HisRS-like_core"/>
</dbReference>
<dbReference type="Pfam" id="PF13393">
    <property type="entry name" value="tRNA-synt_His"/>
    <property type="match status" value="1"/>
</dbReference>
<reference evidence="2 3" key="1">
    <citation type="submission" date="2019-03" db="EMBL/GenBank/DDBJ databases">
        <title>The complete genome sequence of Swingsia_sp. F3b2 LMG30590(T).</title>
        <authorList>
            <person name="Chua K.-O."/>
            <person name="Chan K.-G."/>
            <person name="See-Too W.-S."/>
        </authorList>
    </citation>
    <scope>NUCLEOTIDE SEQUENCE [LARGE SCALE GENOMIC DNA]</scope>
    <source>
        <strain evidence="2 3">F3b2</strain>
    </source>
</reference>
<organism evidence="2 3">
    <name type="scientific">Formicincola oecophyllae</name>
    <dbReference type="NCBI Taxonomy" id="2558361"/>
    <lineage>
        <taxon>Bacteria</taxon>
        <taxon>Pseudomonadati</taxon>
        <taxon>Pseudomonadota</taxon>
        <taxon>Alphaproteobacteria</taxon>
        <taxon>Acetobacterales</taxon>
        <taxon>Acetobacteraceae</taxon>
        <taxon>Formicincola</taxon>
    </lineage>
</organism>
<keyword evidence="3" id="KW-1185">Reference proteome</keyword>
<accession>A0A4Y6U861</accession>
<evidence type="ECO:0000259" key="1">
    <source>
        <dbReference type="Pfam" id="PF13393"/>
    </source>
</evidence>
<dbReference type="InterPro" id="IPR045864">
    <property type="entry name" value="aa-tRNA-synth_II/BPL/LPL"/>
</dbReference>
<dbReference type="SUPFAM" id="SSF55681">
    <property type="entry name" value="Class II aaRS and biotin synthetases"/>
    <property type="match status" value="1"/>
</dbReference>
<evidence type="ECO:0000313" key="2">
    <source>
        <dbReference type="EMBL" id="QDH13623.1"/>
    </source>
</evidence>
<dbReference type="EMBL" id="CP038231">
    <property type="protein sequence ID" value="QDH13623.1"/>
    <property type="molecule type" value="Genomic_DNA"/>
</dbReference>
<dbReference type="OrthoDB" id="9769617at2"/>
<dbReference type="PANTHER" id="PTHR43707:SF1">
    <property type="entry name" value="HISTIDINE--TRNA LIGASE, MITOCHONDRIAL-RELATED"/>
    <property type="match status" value="1"/>
</dbReference>
<dbReference type="AlphaFoldDB" id="A0A4Y6U861"/>
<dbReference type="Proteomes" id="UP000318709">
    <property type="component" value="Chromosome"/>
</dbReference>
<protein>
    <submittedName>
        <fullName evidence="2">ATP phosphoribosyltransferase regulatory subunit</fullName>
    </submittedName>
</protein>
<dbReference type="RefSeq" id="WP_141443331.1">
    <property type="nucleotide sequence ID" value="NZ_CP038231.1"/>
</dbReference>
<dbReference type="KEGG" id="swf:E3E12_04805"/>
<sequence>MKSSENNPALLPAGFFDLLPGEATAEARGLRSIMDVLAAYGYERVRPPLLEFEESLLSAGGAALSEQAFRIMDPTSHRMMALRPDMTTQIARMSQVRLGERARPLRLSYSGECVVIGSQGRDSARQMLQAGLELIGPDSPAADAEVVAVSVAALERVGIDLSEVSFDISMPTLVWRILEVCPPERRPALAEALERRDSAAIAKHGGADSALLVGLAEASGPANHALAALTKLDVPSGLRADVERLVASARAIMARVPGLSLTIDPIECRGWRYHTGLCMAVYSRRSHEELGLGGRYMAGQEPACGLTLRPQALLRAARPQEKAPRCLVPDTLDDGALHTLHGQGYVTIAPHAPWPATQEGVKALAARHRCKNAWMEGKAVQAV</sequence>
<keyword evidence="2" id="KW-0808">Transferase</keyword>
<dbReference type="GO" id="GO:0004821">
    <property type="term" value="F:histidine-tRNA ligase activity"/>
    <property type="evidence" value="ECO:0007669"/>
    <property type="project" value="TreeGrafter"/>
</dbReference>
<evidence type="ECO:0000313" key="3">
    <source>
        <dbReference type="Proteomes" id="UP000318709"/>
    </source>
</evidence>
<dbReference type="PANTHER" id="PTHR43707">
    <property type="entry name" value="HISTIDYL-TRNA SYNTHETASE"/>
    <property type="match status" value="1"/>
</dbReference>
<dbReference type="GO" id="GO:0005737">
    <property type="term" value="C:cytoplasm"/>
    <property type="evidence" value="ECO:0007669"/>
    <property type="project" value="InterPro"/>
</dbReference>
<keyword evidence="2" id="KW-0328">Glycosyltransferase</keyword>
<dbReference type="InterPro" id="IPR004516">
    <property type="entry name" value="HisRS/HisZ"/>
</dbReference>
<name>A0A4Y6U861_9PROT</name>